<dbReference type="Gene3D" id="2.60.40.10">
    <property type="entry name" value="Immunoglobulins"/>
    <property type="match status" value="1"/>
</dbReference>
<sequence>EVISATTAFATVGHHFEYLATGSHEPSSFRFTGLPFGLRADPVTGRISGTPARPGHHRVTITAMNAVGHSSARLDLTVAAPPPKGWTASDIGDSVLDDRQLGTFGVATVRTPGATSYDARTGAFTVRGAGSDLNINRQGLVAQFARTTATGDATLIARVSSRVNGGQ</sequence>
<dbReference type="GO" id="GO:0016020">
    <property type="term" value="C:membrane"/>
    <property type="evidence" value="ECO:0007669"/>
    <property type="project" value="InterPro"/>
</dbReference>
<feature type="non-terminal residue" evidence="1">
    <location>
        <position position="167"/>
    </location>
</feature>
<dbReference type="SUPFAM" id="SSF49313">
    <property type="entry name" value="Cadherin-like"/>
    <property type="match status" value="1"/>
</dbReference>
<accession>A0A060BKA7</accession>
<dbReference type="GO" id="GO:0005509">
    <property type="term" value="F:calcium ion binding"/>
    <property type="evidence" value="ECO:0007669"/>
    <property type="project" value="InterPro"/>
</dbReference>
<dbReference type="Pfam" id="PF05345">
    <property type="entry name" value="He_PIG"/>
    <property type="match status" value="1"/>
</dbReference>
<name>A0A060BKA7_9BACT</name>
<feature type="non-terminal residue" evidence="1">
    <location>
        <position position="1"/>
    </location>
</feature>
<organism evidence="1">
    <name type="scientific">uncultured Opitutus sp</name>
    <dbReference type="NCBI Taxonomy" id="296825"/>
    <lineage>
        <taxon>Bacteria</taxon>
        <taxon>Pseudomonadati</taxon>
        <taxon>Verrucomicrobiota</taxon>
        <taxon>Opitutia</taxon>
        <taxon>Opitutales</taxon>
        <taxon>Opitutaceae</taxon>
        <taxon>Opitutus</taxon>
        <taxon>environmental samples</taxon>
    </lineage>
</organism>
<reference evidence="1" key="1">
    <citation type="journal article" date="2013" name="Environ. Microbiol.">
        <title>Seasonally variable intestinal metagenomes of the red palm weevil (Rhynchophorus ferrugineus).</title>
        <authorList>
            <person name="Jia S."/>
            <person name="Zhang X."/>
            <person name="Zhang G."/>
            <person name="Yin A."/>
            <person name="Zhang S."/>
            <person name="Li F."/>
            <person name="Wang L."/>
            <person name="Zhao D."/>
            <person name="Yun Q."/>
            <person name="Tala"/>
            <person name="Wang J."/>
            <person name="Sun G."/>
            <person name="Baabdullah M."/>
            <person name="Yu X."/>
            <person name="Hu S."/>
            <person name="Al-Mssallem I.S."/>
            <person name="Yu J."/>
        </authorList>
    </citation>
    <scope>NUCLEOTIDE SEQUENCE</scope>
</reference>
<dbReference type="EMBL" id="KF117375">
    <property type="protein sequence ID" value="AIA84628.1"/>
    <property type="molecule type" value="Genomic_DNA"/>
</dbReference>
<dbReference type="AlphaFoldDB" id="A0A060BKA7"/>
<dbReference type="InterPro" id="IPR013783">
    <property type="entry name" value="Ig-like_fold"/>
</dbReference>
<proteinExistence type="predicted"/>
<protein>
    <submittedName>
        <fullName evidence="1">CAZy families PL4 protein</fullName>
    </submittedName>
</protein>
<dbReference type="InterPro" id="IPR015919">
    <property type="entry name" value="Cadherin-like_sf"/>
</dbReference>
<evidence type="ECO:0000313" key="1">
    <source>
        <dbReference type="EMBL" id="AIA84628.1"/>
    </source>
</evidence>